<dbReference type="Pfam" id="PF00149">
    <property type="entry name" value="Metallophos"/>
    <property type="match status" value="1"/>
</dbReference>
<dbReference type="PANTHER" id="PTHR31302">
    <property type="entry name" value="TRANSMEMBRANE PROTEIN WITH METALLOPHOSPHOESTERASE DOMAIN-RELATED"/>
    <property type="match status" value="1"/>
</dbReference>
<name>A0A8J6U2N8_9FLAO</name>
<dbReference type="Gene3D" id="3.60.21.10">
    <property type="match status" value="1"/>
</dbReference>
<gene>
    <name evidence="2" type="ORF">H9Y05_13080</name>
</gene>
<evidence type="ECO:0000259" key="1">
    <source>
        <dbReference type="Pfam" id="PF00149"/>
    </source>
</evidence>
<evidence type="ECO:0000313" key="3">
    <source>
        <dbReference type="Proteomes" id="UP000652681"/>
    </source>
</evidence>
<reference evidence="2" key="1">
    <citation type="submission" date="2020-09" db="EMBL/GenBank/DDBJ databases">
        <title>Taishania pollutisoli gen. nov., sp. nov., Isolated from Tetrabromobisphenol A-Contaminated Soil.</title>
        <authorList>
            <person name="Chen Q."/>
        </authorList>
    </citation>
    <scope>NUCLEOTIDE SEQUENCE</scope>
    <source>
        <strain evidence="2">CZZ-1</strain>
    </source>
</reference>
<accession>A0A8J6U2N8</accession>
<evidence type="ECO:0000313" key="2">
    <source>
        <dbReference type="EMBL" id="MBC9813405.1"/>
    </source>
</evidence>
<dbReference type="AlphaFoldDB" id="A0A8J6U2N8"/>
<organism evidence="2 3">
    <name type="scientific">Taishania pollutisoli</name>
    <dbReference type="NCBI Taxonomy" id="2766479"/>
    <lineage>
        <taxon>Bacteria</taxon>
        <taxon>Pseudomonadati</taxon>
        <taxon>Bacteroidota</taxon>
        <taxon>Flavobacteriia</taxon>
        <taxon>Flavobacteriales</taxon>
        <taxon>Crocinitomicaceae</taxon>
        <taxon>Taishania</taxon>
    </lineage>
</organism>
<feature type="domain" description="Calcineurin-like phosphoesterase" evidence="1">
    <location>
        <begin position="20"/>
        <end position="169"/>
    </location>
</feature>
<dbReference type="Proteomes" id="UP000652681">
    <property type="component" value="Unassembled WGS sequence"/>
</dbReference>
<protein>
    <submittedName>
        <fullName evidence="2">Metallophosphoesterase</fullName>
    </submittedName>
</protein>
<proteinExistence type="predicted"/>
<keyword evidence="3" id="KW-1185">Reference proteome</keyword>
<dbReference type="EMBL" id="JACVEL010000010">
    <property type="protein sequence ID" value="MBC9813405.1"/>
    <property type="molecule type" value="Genomic_DNA"/>
</dbReference>
<comment type="caution">
    <text evidence="2">The sequence shown here is derived from an EMBL/GenBank/DDBJ whole genome shotgun (WGS) entry which is preliminary data.</text>
</comment>
<sequence>MSIQIRTERIRLRDGNERLKLIHLSDLHFFYRKNVATMIINYITESRPDLIVLTGDYFDSLMGYRIVRNLFRSVAQIAPVVFIAGNHDRLYGRRWIEQLNEVDNCTLLDGITYQFISPNGYCYELHPWELVNQIRSSSSVNIALIHNPEKIKKKNMQHVHLILGGHLHGGQFVFWKSGAGHLYPGSFVYKYCVDSKQIGDTRLIVSRGLGDTFPIRYNCPKEIVEIYIE</sequence>
<dbReference type="GO" id="GO:0016787">
    <property type="term" value="F:hydrolase activity"/>
    <property type="evidence" value="ECO:0007669"/>
    <property type="project" value="InterPro"/>
</dbReference>
<dbReference type="InterPro" id="IPR051158">
    <property type="entry name" value="Metallophosphoesterase_sf"/>
</dbReference>
<dbReference type="InterPro" id="IPR029052">
    <property type="entry name" value="Metallo-depent_PP-like"/>
</dbReference>
<dbReference type="RefSeq" id="WP_216714545.1">
    <property type="nucleotide sequence ID" value="NZ_JACVEL010000010.1"/>
</dbReference>
<dbReference type="InterPro" id="IPR004843">
    <property type="entry name" value="Calcineurin-like_PHP"/>
</dbReference>
<dbReference type="PANTHER" id="PTHR31302:SF0">
    <property type="entry name" value="TRANSMEMBRANE PROTEIN WITH METALLOPHOSPHOESTERASE DOMAIN"/>
    <property type="match status" value="1"/>
</dbReference>
<dbReference type="SUPFAM" id="SSF56300">
    <property type="entry name" value="Metallo-dependent phosphatases"/>
    <property type="match status" value="1"/>
</dbReference>